<dbReference type="Proteomes" id="UP000215144">
    <property type="component" value="Chromosome 1"/>
</dbReference>
<reference evidence="1 2" key="1">
    <citation type="submission" date="2017-06" db="EMBL/GenBank/DDBJ databases">
        <authorList>
            <consortium name="Pathogen Informatics"/>
        </authorList>
    </citation>
    <scope>NUCLEOTIDE SEQUENCE [LARGE SCALE GENOMIC DNA]</scope>
    <source>
        <strain evidence="1 2">NCTC11291</strain>
    </source>
</reference>
<accession>A0A239WE85</accession>
<protein>
    <submittedName>
        <fullName evidence="1">Glutamate racemase</fullName>
    </submittedName>
</protein>
<gene>
    <name evidence="1" type="ORF">SAMEA4504048_00130</name>
</gene>
<organism evidence="1 2">
    <name type="scientific">Streptococcus acidominimus</name>
    <dbReference type="NCBI Taxonomy" id="1326"/>
    <lineage>
        <taxon>Bacteria</taxon>
        <taxon>Bacillati</taxon>
        <taxon>Bacillota</taxon>
        <taxon>Bacilli</taxon>
        <taxon>Lactobacillales</taxon>
        <taxon>Streptococcaceae</taxon>
        <taxon>Streptococcus</taxon>
    </lineage>
</organism>
<dbReference type="Gene3D" id="3.40.50.1860">
    <property type="match status" value="2"/>
</dbReference>
<dbReference type="GO" id="GO:0016855">
    <property type="term" value="F:racemase and epimerase activity, acting on amino acids and derivatives"/>
    <property type="evidence" value="ECO:0007669"/>
    <property type="project" value="InterPro"/>
</dbReference>
<dbReference type="RefSeq" id="WP_095121369.1">
    <property type="nucleotide sequence ID" value="NZ_LT906454.1"/>
</dbReference>
<name>A0A239WE85_STRAI</name>
<evidence type="ECO:0000313" key="1">
    <source>
        <dbReference type="EMBL" id="SNV32243.1"/>
    </source>
</evidence>
<sequence>MPEAKKKAYLSAILEDFQRKGVTQVLVYCNSLSSSVDFDVLSEELSLPILTPLHFYRDLALSYRTMGLLAANAQGSAGIERVITWKNPHSRVHTVSSLNWDEAVESAVPPKEMVKNLGLRETITMFETLCVEAVVFGCTHFPYFIEASQQEMALPCLSADDYFLKQLNI</sequence>
<dbReference type="AlphaFoldDB" id="A0A239WE85"/>
<dbReference type="InterPro" id="IPR001920">
    <property type="entry name" value="Asp/Glu_race"/>
</dbReference>
<dbReference type="OrthoDB" id="9801055at2"/>
<dbReference type="SUPFAM" id="SSF53681">
    <property type="entry name" value="Aspartate/glutamate racemase"/>
    <property type="match status" value="1"/>
</dbReference>
<evidence type="ECO:0000313" key="2">
    <source>
        <dbReference type="Proteomes" id="UP000215144"/>
    </source>
</evidence>
<dbReference type="KEGG" id="saco:SAME_00130"/>
<proteinExistence type="predicted"/>
<dbReference type="EMBL" id="LT906454">
    <property type="protein sequence ID" value="SNV32243.1"/>
    <property type="molecule type" value="Genomic_DNA"/>
</dbReference>